<evidence type="ECO:0000256" key="4">
    <source>
        <dbReference type="ARBA" id="ARBA00022676"/>
    </source>
</evidence>
<protein>
    <recommendedName>
        <fullName evidence="11">Mannosyltransferase</fullName>
        <ecNumber evidence="11">2.4.1.-</ecNumber>
    </recommendedName>
</protein>
<keyword evidence="14" id="KW-1185">Reference proteome</keyword>
<keyword evidence="6 11" id="KW-0812">Transmembrane</keyword>
<keyword evidence="8 11" id="KW-1133">Transmembrane helix</keyword>
<evidence type="ECO:0000256" key="3">
    <source>
        <dbReference type="ARBA" id="ARBA00022502"/>
    </source>
</evidence>
<keyword evidence="9 11" id="KW-0472">Membrane</keyword>
<feature type="transmembrane region" description="Helical" evidence="11">
    <location>
        <begin position="391"/>
        <end position="414"/>
    </location>
</feature>
<comment type="similarity">
    <text evidence="10">Belongs to the glycosyltransferase 22 family. PIGZ subfamily.</text>
</comment>
<feature type="transmembrane region" description="Helical" evidence="11">
    <location>
        <begin position="435"/>
        <end position="457"/>
    </location>
</feature>
<feature type="transmembrane region" description="Helical" evidence="11">
    <location>
        <begin position="463"/>
        <end position="479"/>
    </location>
</feature>
<dbReference type="GO" id="GO:0000026">
    <property type="term" value="F:alpha-1,2-mannosyltransferase activity"/>
    <property type="evidence" value="ECO:0007669"/>
    <property type="project" value="TreeGrafter"/>
</dbReference>
<evidence type="ECO:0000256" key="6">
    <source>
        <dbReference type="ARBA" id="ARBA00022692"/>
    </source>
</evidence>
<reference evidence="13" key="1">
    <citation type="submission" date="2021-09" db="EMBL/GenBank/DDBJ databases">
        <title>The genome of Mauremys mutica provides insights into the evolution of semi-aquatic lifestyle.</title>
        <authorList>
            <person name="Gong S."/>
            <person name="Gao Y."/>
        </authorList>
    </citation>
    <scope>NUCLEOTIDE SEQUENCE</scope>
    <source>
        <strain evidence="13">MM-2020</strain>
        <tissue evidence="13">Muscle</tissue>
    </source>
</reference>
<evidence type="ECO:0000256" key="2">
    <source>
        <dbReference type="ARBA" id="ARBA00004687"/>
    </source>
</evidence>
<keyword evidence="4 11" id="KW-0328">Glycosyltransferase</keyword>
<dbReference type="Pfam" id="PF03901">
    <property type="entry name" value="Glyco_transf_22"/>
    <property type="match status" value="1"/>
</dbReference>
<evidence type="ECO:0000256" key="5">
    <source>
        <dbReference type="ARBA" id="ARBA00022679"/>
    </source>
</evidence>
<dbReference type="GO" id="GO:0005789">
    <property type="term" value="C:endoplasmic reticulum membrane"/>
    <property type="evidence" value="ECO:0007669"/>
    <property type="project" value="UniProtKB-SubCell"/>
</dbReference>
<sequence>MSLSPRSRDATAASESPAPPGTASPTAGDFLPPGAHLHGHRRSAPSAPNWFPGSKLLIPWQLMFLIVQVCDFAQTSFSSGKWSELRMSAKTFWGILALLRIFWCLLPQTGYLHPDEFFQSPEVMAGDILDLQVYYPWEFLSSSPCRTAVFPLITSGITYWMIKSLQQLGMWSNGINSYTLLVSPRLLLTTFSFILDYSVYRLAPFWGADRWNALVLLAGSYVTLVFYTRTFTNTLEGLLFALLMVLVSPKAVGYGTDISQAKPTSSSLIGIITVAGFFNRPTFLAFALMPLLYWAVLNATSQHSIKTIAKHLLKLVSSTAFTAIIFTAADTLYFTSIGSEISLYSIKKNGLLSTIAQINQNVIVTPFNFLRYNLNPHNLAQHGIHPRFTHFAVNGIMLFGILHILAISVGLKMLKLNIHLLSWIRLHNHRPSTMLVLAKGKPTLLLFYFVPLAFLSLFNHQEPRFLIPLILPLVLLITPQNRTLKWKPIIIIFNVLGALLFGCLHQGGLIPCLSHLEQLIHSTESLNHPAHYILLFAHTYMPPRFLLSINKRDPLVEIIDMAGTEENTLCQTLGHLANNIACGTREIDKERTCHLFVITPGTVRTTIQKCGVLFKNETLIFPHLTMEDPPQISFLFSEKWRSQLGLYILQIDRNEQSI</sequence>
<evidence type="ECO:0000313" key="13">
    <source>
        <dbReference type="EMBL" id="KAH1164912.1"/>
    </source>
</evidence>
<gene>
    <name evidence="13" type="ORF">KIL84_022471</name>
</gene>
<keyword evidence="3" id="KW-0337">GPI-anchor biosynthesis</keyword>
<feature type="transmembrane region" description="Helical" evidence="11">
    <location>
        <begin position="211"/>
        <end position="228"/>
    </location>
</feature>
<keyword evidence="5" id="KW-0808">Transferase</keyword>
<dbReference type="EC" id="2.4.1.-" evidence="11"/>
<comment type="pathway">
    <text evidence="2">Glycolipid biosynthesis; glycosylphosphatidylinositol-anchor biosynthesis.</text>
</comment>
<dbReference type="EMBL" id="JAHDVG010000488">
    <property type="protein sequence ID" value="KAH1164912.1"/>
    <property type="molecule type" value="Genomic_DNA"/>
</dbReference>
<dbReference type="PANTHER" id="PTHR22760">
    <property type="entry name" value="GLYCOSYLTRANSFERASE"/>
    <property type="match status" value="1"/>
</dbReference>
<comment type="caution">
    <text evidence="13">The sequence shown here is derived from an EMBL/GenBank/DDBJ whole genome shotgun (WGS) entry which is preliminary data.</text>
</comment>
<dbReference type="PANTHER" id="PTHR22760:SF3">
    <property type="entry name" value="GPI MANNOSYLTRANSFERASE 4"/>
    <property type="match status" value="1"/>
</dbReference>
<feature type="transmembrane region" description="Helical" evidence="11">
    <location>
        <begin position="315"/>
        <end position="334"/>
    </location>
</feature>
<evidence type="ECO:0000313" key="14">
    <source>
        <dbReference type="Proteomes" id="UP000827986"/>
    </source>
</evidence>
<comment type="subcellular location">
    <subcellularLocation>
        <location evidence="1 11">Endoplasmic reticulum membrane</location>
        <topology evidence="1 11">Multi-pass membrane protein</topology>
    </subcellularLocation>
</comment>
<evidence type="ECO:0000256" key="7">
    <source>
        <dbReference type="ARBA" id="ARBA00022824"/>
    </source>
</evidence>
<accession>A0A9D3WPT2</accession>
<evidence type="ECO:0000256" key="10">
    <source>
        <dbReference type="ARBA" id="ARBA00038466"/>
    </source>
</evidence>
<dbReference type="Proteomes" id="UP000827986">
    <property type="component" value="Unassembled WGS sequence"/>
</dbReference>
<organism evidence="13 14">
    <name type="scientific">Mauremys mutica</name>
    <name type="common">yellowpond turtle</name>
    <dbReference type="NCBI Taxonomy" id="74926"/>
    <lineage>
        <taxon>Eukaryota</taxon>
        <taxon>Metazoa</taxon>
        <taxon>Chordata</taxon>
        <taxon>Craniata</taxon>
        <taxon>Vertebrata</taxon>
        <taxon>Euteleostomi</taxon>
        <taxon>Archelosauria</taxon>
        <taxon>Testudinata</taxon>
        <taxon>Testudines</taxon>
        <taxon>Cryptodira</taxon>
        <taxon>Durocryptodira</taxon>
        <taxon>Testudinoidea</taxon>
        <taxon>Geoemydidae</taxon>
        <taxon>Geoemydinae</taxon>
        <taxon>Mauremys</taxon>
    </lineage>
</organism>
<feature type="transmembrane region" description="Helical" evidence="11">
    <location>
        <begin position="491"/>
        <end position="510"/>
    </location>
</feature>
<dbReference type="InterPro" id="IPR005599">
    <property type="entry name" value="GPI_mannosylTrfase"/>
</dbReference>
<evidence type="ECO:0000256" key="1">
    <source>
        <dbReference type="ARBA" id="ARBA00004477"/>
    </source>
</evidence>
<feature type="transmembrane region" description="Helical" evidence="11">
    <location>
        <begin position="235"/>
        <end position="256"/>
    </location>
</feature>
<keyword evidence="7 11" id="KW-0256">Endoplasmic reticulum</keyword>
<name>A0A9D3WPT2_9SAUR</name>
<evidence type="ECO:0000256" key="12">
    <source>
        <dbReference type="SAM" id="MobiDB-lite"/>
    </source>
</evidence>
<dbReference type="GO" id="GO:0006506">
    <property type="term" value="P:GPI anchor biosynthetic process"/>
    <property type="evidence" value="ECO:0007669"/>
    <property type="project" value="UniProtKB-KW"/>
</dbReference>
<feature type="region of interest" description="Disordered" evidence="12">
    <location>
        <begin position="1"/>
        <end position="30"/>
    </location>
</feature>
<dbReference type="OrthoDB" id="10066429at2759"/>
<evidence type="ECO:0000256" key="8">
    <source>
        <dbReference type="ARBA" id="ARBA00022989"/>
    </source>
</evidence>
<feature type="transmembrane region" description="Helical" evidence="11">
    <location>
        <begin position="268"/>
        <end position="294"/>
    </location>
</feature>
<dbReference type="AlphaFoldDB" id="A0A9D3WPT2"/>
<proteinExistence type="inferred from homology"/>
<evidence type="ECO:0000256" key="9">
    <source>
        <dbReference type="ARBA" id="ARBA00023136"/>
    </source>
</evidence>
<evidence type="ECO:0000256" key="11">
    <source>
        <dbReference type="RuleBase" id="RU363075"/>
    </source>
</evidence>